<evidence type="ECO:0000256" key="1">
    <source>
        <dbReference type="SAM" id="MobiDB-lite"/>
    </source>
</evidence>
<evidence type="ECO:0000313" key="2">
    <source>
        <dbReference type="EMBL" id="SHN61281.1"/>
    </source>
</evidence>
<reference evidence="3" key="1">
    <citation type="submission" date="2016-11" db="EMBL/GenBank/DDBJ databases">
        <authorList>
            <person name="Varghese N."/>
            <person name="Submissions S."/>
        </authorList>
    </citation>
    <scope>NUCLEOTIDE SEQUENCE [LARGE SCALE GENOMIC DNA]</scope>
    <source>
        <strain evidence="3">GAS401</strain>
    </source>
</reference>
<name>A0A1M7SS92_9BRAD</name>
<keyword evidence="3" id="KW-1185">Reference proteome</keyword>
<feature type="compositionally biased region" description="Basic and acidic residues" evidence="1">
    <location>
        <begin position="76"/>
        <end position="90"/>
    </location>
</feature>
<dbReference type="EMBL" id="LT670849">
    <property type="protein sequence ID" value="SHN61281.1"/>
    <property type="molecule type" value="Genomic_DNA"/>
</dbReference>
<organism evidence="2 3">
    <name type="scientific">Bradyrhizobium erythrophlei</name>
    <dbReference type="NCBI Taxonomy" id="1437360"/>
    <lineage>
        <taxon>Bacteria</taxon>
        <taxon>Pseudomonadati</taxon>
        <taxon>Pseudomonadota</taxon>
        <taxon>Alphaproteobacteria</taxon>
        <taxon>Hyphomicrobiales</taxon>
        <taxon>Nitrobacteraceae</taxon>
        <taxon>Bradyrhizobium</taxon>
    </lineage>
</organism>
<proteinExistence type="predicted"/>
<sequence length="111" mass="12504">MADAWVVQAPLFGPGGSTPSKRILNHKWLVSWTMRTPPSDAEKARAALRRRQPLLAAWLDALNKFDNPMRRRAASFREHSPFRREIDPIRGPRMRGISSDLAGPPSGRPHS</sequence>
<dbReference type="Proteomes" id="UP000184096">
    <property type="component" value="Chromosome I"/>
</dbReference>
<feature type="region of interest" description="Disordered" evidence="1">
    <location>
        <begin position="76"/>
        <end position="111"/>
    </location>
</feature>
<protein>
    <submittedName>
        <fullName evidence="2">Uncharacterized protein</fullName>
    </submittedName>
</protein>
<dbReference type="AlphaFoldDB" id="A0A1M7SS92"/>
<evidence type="ECO:0000313" key="3">
    <source>
        <dbReference type="Proteomes" id="UP000184096"/>
    </source>
</evidence>
<accession>A0A1M7SS92</accession>
<gene>
    <name evidence="2" type="ORF">SAMN05444170_0102</name>
</gene>